<dbReference type="GO" id="GO:0004479">
    <property type="term" value="F:methionyl-tRNA formyltransferase activity"/>
    <property type="evidence" value="ECO:0007669"/>
    <property type="project" value="UniProtKB-UniRule"/>
</dbReference>
<dbReference type="PANTHER" id="PTHR11138">
    <property type="entry name" value="METHIONYL-TRNA FORMYLTRANSFERASE"/>
    <property type="match status" value="1"/>
</dbReference>
<dbReference type="InterPro" id="IPR036477">
    <property type="entry name" value="Formyl_transf_N_sf"/>
</dbReference>
<accession>A0AAN1UU82</accession>
<evidence type="ECO:0000256" key="1">
    <source>
        <dbReference type="ARBA" id="ARBA00010699"/>
    </source>
</evidence>
<dbReference type="PANTHER" id="PTHR11138:SF5">
    <property type="entry name" value="METHIONYL-TRNA FORMYLTRANSFERASE, MITOCHONDRIAL"/>
    <property type="match status" value="1"/>
</dbReference>
<keyword evidence="3 5" id="KW-0808">Transferase</keyword>
<gene>
    <name evidence="5 8" type="primary">fmt</name>
    <name evidence="8" type="ORF">DOP62_05700</name>
</gene>
<dbReference type="CDD" id="cd08646">
    <property type="entry name" value="FMT_core_Met-tRNA-FMT_N"/>
    <property type="match status" value="1"/>
</dbReference>
<dbReference type="NCBIfam" id="TIGR00460">
    <property type="entry name" value="fmt"/>
    <property type="match status" value="1"/>
</dbReference>
<reference evidence="8 9" key="1">
    <citation type="journal article" date="2018" name="Sci. Rep.">
        <title>Genome Features and Biochemical Characteristics of a Robust, Fast Growing and Naturally Transformable Cyanobacterium Synechococcus elongatus PCC 11801 Isolated from India.</title>
        <authorList>
            <person name="Jaiswal D."/>
            <person name="Sengupta A."/>
            <person name="Sohoni S."/>
            <person name="Sengupta S."/>
            <person name="Phadnavis A.G."/>
            <person name="Pakrasi H.B."/>
            <person name="Wangikar P.P."/>
        </authorList>
    </citation>
    <scope>NUCLEOTIDE SEQUENCE [LARGE SCALE GENOMIC DNA]</scope>
    <source>
        <strain evidence="8 9">PCC 11801</strain>
    </source>
</reference>
<evidence type="ECO:0000313" key="8">
    <source>
        <dbReference type="EMBL" id="AZB72284.1"/>
    </source>
</evidence>
<evidence type="ECO:0000256" key="2">
    <source>
        <dbReference type="ARBA" id="ARBA00012261"/>
    </source>
</evidence>
<organism evidence="8 9">
    <name type="scientific">Synechococcus elongatus PCC 11801</name>
    <dbReference type="NCBI Taxonomy" id="2219813"/>
    <lineage>
        <taxon>Bacteria</taxon>
        <taxon>Bacillati</taxon>
        <taxon>Cyanobacteriota</taxon>
        <taxon>Cyanophyceae</taxon>
        <taxon>Synechococcales</taxon>
        <taxon>Synechococcaceae</taxon>
        <taxon>Synechococcus</taxon>
    </lineage>
</organism>
<dbReference type="Proteomes" id="UP000267249">
    <property type="component" value="Chromosome"/>
</dbReference>
<evidence type="ECO:0000313" key="9">
    <source>
        <dbReference type="Proteomes" id="UP000267249"/>
    </source>
</evidence>
<dbReference type="SUPFAM" id="SSF53328">
    <property type="entry name" value="Formyltransferase"/>
    <property type="match status" value="1"/>
</dbReference>
<feature type="domain" description="Formyl transferase N-terminal" evidence="6">
    <location>
        <begin position="1"/>
        <end position="181"/>
    </location>
</feature>
<dbReference type="EMBL" id="CP030139">
    <property type="protein sequence ID" value="AZB72284.1"/>
    <property type="molecule type" value="Genomic_DNA"/>
</dbReference>
<dbReference type="Pfam" id="PF02911">
    <property type="entry name" value="Formyl_trans_C"/>
    <property type="match status" value="1"/>
</dbReference>
<dbReference type="CDD" id="cd08704">
    <property type="entry name" value="Met_tRNA_FMT_C"/>
    <property type="match status" value="1"/>
</dbReference>
<proteinExistence type="inferred from homology"/>
<dbReference type="GO" id="GO:0005829">
    <property type="term" value="C:cytosol"/>
    <property type="evidence" value="ECO:0007669"/>
    <property type="project" value="TreeGrafter"/>
</dbReference>
<comment type="similarity">
    <text evidence="1 5">Belongs to the Fmt family.</text>
</comment>
<dbReference type="Gene3D" id="3.40.50.12230">
    <property type="match status" value="1"/>
</dbReference>
<dbReference type="InterPro" id="IPR041711">
    <property type="entry name" value="Met-tRNA-FMT_N"/>
</dbReference>
<evidence type="ECO:0000256" key="5">
    <source>
        <dbReference type="HAMAP-Rule" id="MF_00182"/>
    </source>
</evidence>
<keyword evidence="4 5" id="KW-0648">Protein biosynthesis</keyword>
<name>A0AAN1UU82_SYNEL</name>
<dbReference type="Pfam" id="PF00551">
    <property type="entry name" value="Formyl_trans_N"/>
    <property type="match status" value="1"/>
</dbReference>
<feature type="binding site" evidence="5">
    <location>
        <begin position="111"/>
        <end position="114"/>
    </location>
    <ligand>
        <name>(6S)-5,6,7,8-tetrahydrofolate</name>
        <dbReference type="ChEBI" id="CHEBI:57453"/>
    </ligand>
</feature>
<dbReference type="InterPro" id="IPR005794">
    <property type="entry name" value="Fmt"/>
</dbReference>
<dbReference type="InterPro" id="IPR044135">
    <property type="entry name" value="Met-tRNA-FMT_C"/>
</dbReference>
<dbReference type="InterPro" id="IPR011034">
    <property type="entry name" value="Formyl_transferase-like_C_sf"/>
</dbReference>
<dbReference type="AlphaFoldDB" id="A0AAN1UU82"/>
<comment type="function">
    <text evidence="5">Attaches a formyl group to the free amino group of methionyl-tRNA(fMet). The formyl group appears to play a dual role in the initiator identity of N-formylmethionyl-tRNA by promoting its recognition by IF2 and preventing the misappropriation of this tRNA by the elongation apparatus.</text>
</comment>
<dbReference type="RefSeq" id="WP_208676378.1">
    <property type="nucleotide sequence ID" value="NZ_CP030139.2"/>
</dbReference>
<comment type="catalytic activity">
    <reaction evidence="5">
        <text>L-methionyl-tRNA(fMet) + (6R)-10-formyltetrahydrofolate = N-formyl-L-methionyl-tRNA(fMet) + (6S)-5,6,7,8-tetrahydrofolate + H(+)</text>
        <dbReference type="Rhea" id="RHEA:24380"/>
        <dbReference type="Rhea" id="RHEA-COMP:9952"/>
        <dbReference type="Rhea" id="RHEA-COMP:9953"/>
        <dbReference type="ChEBI" id="CHEBI:15378"/>
        <dbReference type="ChEBI" id="CHEBI:57453"/>
        <dbReference type="ChEBI" id="CHEBI:78530"/>
        <dbReference type="ChEBI" id="CHEBI:78844"/>
        <dbReference type="ChEBI" id="CHEBI:195366"/>
        <dbReference type="EC" id="2.1.2.9"/>
    </reaction>
</comment>
<feature type="domain" description="Formyl transferase C-terminal" evidence="7">
    <location>
        <begin position="206"/>
        <end position="316"/>
    </location>
</feature>
<dbReference type="InterPro" id="IPR002376">
    <property type="entry name" value="Formyl_transf_N"/>
</dbReference>
<evidence type="ECO:0000256" key="4">
    <source>
        <dbReference type="ARBA" id="ARBA00022917"/>
    </source>
</evidence>
<evidence type="ECO:0000259" key="7">
    <source>
        <dbReference type="Pfam" id="PF02911"/>
    </source>
</evidence>
<evidence type="ECO:0000256" key="3">
    <source>
        <dbReference type="ARBA" id="ARBA00022679"/>
    </source>
</evidence>
<dbReference type="InterPro" id="IPR005793">
    <property type="entry name" value="Formyl_trans_C"/>
</dbReference>
<evidence type="ECO:0000259" key="6">
    <source>
        <dbReference type="Pfam" id="PF00551"/>
    </source>
</evidence>
<sequence length="326" mass="35399">MRVVFFGTPQFAVPTLQQLLDAPDVEVVAVVSQPDRRRGRGSQVSASPVKALAIAHDLSVWQPERLRRDPEVLSQLQQTNADAFVVVAYGQLLPAEVLAMPRLGCINVHGSLLPAYRGAAPIQWSLINGDRETGIVTMQMDVGMDTGPMLLRWTTPIALDDNSQILGDRLATAGAELLLQTLRQLDQGQLAATPQDEAAATYARLLQKEDFQLTWDQSALELHNRIRGLYPGASLPVQGDRLKVLASLPLGLGLPLPADYAAWQDWQPEPDKPGTVLAIAKSEGPIVATREGALLLLQVQPAGRKPLSGWDWANGLRLQEGICLAE</sequence>
<dbReference type="FunFam" id="3.40.50.12230:FF:000001">
    <property type="entry name" value="Methionyl-tRNA formyltransferase"/>
    <property type="match status" value="1"/>
</dbReference>
<dbReference type="HAMAP" id="MF_00182">
    <property type="entry name" value="Formyl_trans"/>
    <property type="match status" value="1"/>
</dbReference>
<dbReference type="EC" id="2.1.2.9" evidence="2 5"/>
<protein>
    <recommendedName>
        <fullName evidence="2 5">Methionyl-tRNA formyltransferase</fullName>
        <ecNumber evidence="2 5">2.1.2.9</ecNumber>
    </recommendedName>
</protein>
<dbReference type="SUPFAM" id="SSF50486">
    <property type="entry name" value="FMT C-terminal domain-like"/>
    <property type="match status" value="1"/>
</dbReference>